<sequence>MGKPKHEKPLTHEEIWDDSALVRSWEDAVEEYQVCLTQLIHAKGENVEDVLREAEESVIVEDGNAVGEDEEMDTEDIAMEGEPEVSTVQADAKPVAQSAPEEQQQPTEEEPAPATTQGLKLPANAMPMPEPILAQVQDEKLKSLMMAWYYAGYYTGLYEGQQQANQKK</sequence>
<comment type="similarity">
    <text evidence="2">Belongs to the SMN family.</text>
</comment>
<evidence type="ECO:0000313" key="8">
    <source>
        <dbReference type="EMBL" id="KAJ5712834.1"/>
    </source>
</evidence>
<name>A0AAD6MTE6_9EURO</name>
<evidence type="ECO:0000256" key="6">
    <source>
        <dbReference type="SAM" id="MobiDB-lite"/>
    </source>
</evidence>
<dbReference type="AlphaFoldDB" id="A0AAD6MTE6"/>
<evidence type="ECO:0000256" key="4">
    <source>
        <dbReference type="ARBA" id="ARBA00023187"/>
    </source>
</evidence>
<dbReference type="EMBL" id="JAQJAN010000013">
    <property type="protein sequence ID" value="KAJ5712834.1"/>
    <property type="molecule type" value="Genomic_DNA"/>
</dbReference>
<evidence type="ECO:0000256" key="1">
    <source>
        <dbReference type="ARBA" id="ARBA00004123"/>
    </source>
</evidence>
<dbReference type="GO" id="GO:0005634">
    <property type="term" value="C:nucleus"/>
    <property type="evidence" value="ECO:0007669"/>
    <property type="project" value="UniProtKB-SubCell"/>
</dbReference>
<dbReference type="CDD" id="cd22852">
    <property type="entry name" value="SMN_C"/>
    <property type="match status" value="1"/>
</dbReference>
<dbReference type="InterPro" id="IPR049481">
    <property type="entry name" value="SMN_G2-BD"/>
</dbReference>
<feature type="compositionally biased region" description="Low complexity" evidence="6">
    <location>
        <begin position="96"/>
        <end position="117"/>
    </location>
</feature>
<keyword evidence="4" id="KW-0508">mRNA splicing</keyword>
<dbReference type="Proteomes" id="UP001215712">
    <property type="component" value="Unassembled WGS sequence"/>
</dbReference>
<dbReference type="GO" id="GO:0006397">
    <property type="term" value="P:mRNA processing"/>
    <property type="evidence" value="ECO:0007669"/>
    <property type="project" value="UniProtKB-KW"/>
</dbReference>
<keyword evidence="9" id="KW-1185">Reference proteome</keyword>
<gene>
    <name evidence="8" type="ORF">N7493_009302</name>
</gene>
<dbReference type="Pfam" id="PF20635">
    <property type="entry name" value="SMN_YG-box"/>
    <property type="match status" value="1"/>
</dbReference>
<comment type="caution">
    <text evidence="8">The sequence shown here is derived from an EMBL/GenBank/DDBJ whole genome shotgun (WGS) entry which is preliminary data.</text>
</comment>
<keyword evidence="5" id="KW-0539">Nucleus</keyword>
<dbReference type="PANTHER" id="PTHR39267">
    <property type="entry name" value="SURVIVAL MOTOR NEURON-LIKE PROTEIN 1"/>
    <property type="match status" value="1"/>
</dbReference>
<dbReference type="Pfam" id="PF20636">
    <property type="entry name" value="SMN_G2-BD"/>
    <property type="match status" value="1"/>
</dbReference>
<dbReference type="GO" id="GO:0008380">
    <property type="term" value="P:RNA splicing"/>
    <property type="evidence" value="ECO:0007669"/>
    <property type="project" value="UniProtKB-KW"/>
</dbReference>
<dbReference type="InterPro" id="IPR040424">
    <property type="entry name" value="Smn1"/>
</dbReference>
<protein>
    <recommendedName>
        <fullName evidence="7">Survival Motor Neuron Gemin2-binding domain-containing protein</fullName>
    </recommendedName>
</protein>
<comment type="subcellular location">
    <subcellularLocation>
        <location evidence="1">Nucleus</location>
    </subcellularLocation>
</comment>
<proteinExistence type="inferred from homology"/>
<dbReference type="PANTHER" id="PTHR39267:SF1">
    <property type="entry name" value="SURVIVAL MOTOR NEURON PROTEIN"/>
    <property type="match status" value="1"/>
</dbReference>
<organism evidence="8 9">
    <name type="scientific">Penicillium malachiteum</name>
    <dbReference type="NCBI Taxonomy" id="1324776"/>
    <lineage>
        <taxon>Eukaryota</taxon>
        <taxon>Fungi</taxon>
        <taxon>Dikarya</taxon>
        <taxon>Ascomycota</taxon>
        <taxon>Pezizomycotina</taxon>
        <taxon>Eurotiomycetes</taxon>
        <taxon>Eurotiomycetidae</taxon>
        <taxon>Eurotiales</taxon>
        <taxon>Aspergillaceae</taxon>
        <taxon>Penicillium</taxon>
    </lineage>
</organism>
<reference evidence="8" key="2">
    <citation type="submission" date="2023-01" db="EMBL/GenBank/DDBJ databases">
        <authorList>
            <person name="Petersen C."/>
        </authorList>
    </citation>
    <scope>NUCLEOTIDE SEQUENCE</scope>
    <source>
        <strain evidence="8">IBT 17514</strain>
    </source>
</reference>
<dbReference type="CDD" id="cd22851">
    <property type="entry name" value="SMN_N"/>
    <property type="match status" value="1"/>
</dbReference>
<evidence type="ECO:0000256" key="5">
    <source>
        <dbReference type="ARBA" id="ARBA00023242"/>
    </source>
</evidence>
<evidence type="ECO:0000259" key="7">
    <source>
        <dbReference type="Pfam" id="PF20636"/>
    </source>
</evidence>
<reference evidence="8" key="1">
    <citation type="journal article" date="2023" name="IMA Fungus">
        <title>Comparative genomic study of the Penicillium genus elucidates a diverse pangenome and 15 lateral gene transfer events.</title>
        <authorList>
            <person name="Petersen C."/>
            <person name="Sorensen T."/>
            <person name="Nielsen M.R."/>
            <person name="Sondergaard T.E."/>
            <person name="Sorensen J.L."/>
            <person name="Fitzpatrick D.A."/>
            <person name="Frisvad J.C."/>
            <person name="Nielsen K.L."/>
        </authorList>
    </citation>
    <scope>NUCLEOTIDE SEQUENCE</scope>
    <source>
        <strain evidence="8">IBT 17514</strain>
    </source>
</reference>
<accession>A0AAD6MTE6</accession>
<feature type="region of interest" description="Disordered" evidence="6">
    <location>
        <begin position="79"/>
        <end position="123"/>
    </location>
</feature>
<dbReference type="InterPro" id="IPR047313">
    <property type="entry name" value="SMN_C"/>
</dbReference>
<evidence type="ECO:0000256" key="2">
    <source>
        <dbReference type="ARBA" id="ARBA00005371"/>
    </source>
</evidence>
<feature type="domain" description="Survival Motor Neuron Gemin2-binding" evidence="7">
    <location>
        <begin position="13"/>
        <end position="33"/>
    </location>
</feature>
<evidence type="ECO:0000313" key="9">
    <source>
        <dbReference type="Proteomes" id="UP001215712"/>
    </source>
</evidence>
<evidence type="ECO:0000256" key="3">
    <source>
        <dbReference type="ARBA" id="ARBA00022664"/>
    </source>
</evidence>
<keyword evidence="3" id="KW-0507">mRNA processing</keyword>